<dbReference type="Gene3D" id="3.40.50.2000">
    <property type="entry name" value="Glycogen Phosphorylase B"/>
    <property type="match status" value="1"/>
</dbReference>
<dbReference type="PANTHER" id="PTHR46401">
    <property type="entry name" value="GLYCOSYLTRANSFERASE WBBK-RELATED"/>
    <property type="match status" value="1"/>
</dbReference>
<dbReference type="Proteomes" id="UP001595906">
    <property type="component" value="Unassembled WGS sequence"/>
</dbReference>
<dbReference type="InterPro" id="IPR001296">
    <property type="entry name" value="Glyco_trans_1"/>
</dbReference>
<evidence type="ECO:0000313" key="4">
    <source>
        <dbReference type="Proteomes" id="UP001595906"/>
    </source>
</evidence>
<evidence type="ECO:0000313" key="3">
    <source>
        <dbReference type="EMBL" id="MFC4233063.1"/>
    </source>
</evidence>
<name>A0ABV8Q0V6_9BACT</name>
<protein>
    <submittedName>
        <fullName evidence="3">Glycosyltransferase</fullName>
        <ecNumber evidence="3">2.4.-.-</ecNumber>
    </submittedName>
</protein>
<keyword evidence="3" id="KW-0328">Glycosyltransferase</keyword>
<gene>
    <name evidence="3" type="ORF">ACFOW1_14270</name>
</gene>
<proteinExistence type="predicted"/>
<comment type="caution">
    <text evidence="3">The sequence shown here is derived from an EMBL/GenBank/DDBJ whole genome shotgun (WGS) entry which is preliminary data.</text>
</comment>
<dbReference type="Pfam" id="PF00534">
    <property type="entry name" value="Glycos_transf_1"/>
    <property type="match status" value="1"/>
</dbReference>
<feature type="domain" description="Glycosyl transferase family 1" evidence="2">
    <location>
        <begin position="177"/>
        <end position="337"/>
    </location>
</feature>
<sequence length="359" mass="40141">MIIAINTIQLQTNTINFDVDFLVELMLYKAKQEPNNRFVFIVNTPVDVSELPTNCTTELVRKEPASTNSLLLFSTVTLPTLLKKIKADMVYQVAGYGCITGNIQQIIFLNTAISSKALLVRKSLQKASKIVVGSEMLQNALPTKISNQIAIRSKFEIITGAAHNLFKPLNYIETNLVKDGHADGRDYFLAVASVLTFHEFINLLKAFSAFKKWQKSSMKLLVLGHVGDYKNQLSEKIATYKYREDVQLLESEPLDVEAKLFGAAYAVLSLANQSQYHLPILQAFQANVPVICLENNSFSEAINSAVLTVVKDDAEAIATQMKLLYRDENLRSQKIAEGQSLSEIYTYDNAYQQLQKVGL</sequence>
<dbReference type="RefSeq" id="WP_379015173.1">
    <property type="nucleotide sequence ID" value="NZ_JBHSDC010000029.1"/>
</dbReference>
<dbReference type="GO" id="GO:0016757">
    <property type="term" value="F:glycosyltransferase activity"/>
    <property type="evidence" value="ECO:0007669"/>
    <property type="project" value="UniProtKB-KW"/>
</dbReference>
<evidence type="ECO:0000259" key="2">
    <source>
        <dbReference type="Pfam" id="PF00534"/>
    </source>
</evidence>
<dbReference type="SUPFAM" id="SSF53756">
    <property type="entry name" value="UDP-Glycosyltransferase/glycogen phosphorylase"/>
    <property type="match status" value="1"/>
</dbReference>
<dbReference type="EC" id="2.4.-.-" evidence="3"/>
<evidence type="ECO:0000256" key="1">
    <source>
        <dbReference type="ARBA" id="ARBA00022679"/>
    </source>
</evidence>
<keyword evidence="4" id="KW-1185">Reference proteome</keyword>
<organism evidence="3 4">
    <name type="scientific">Parasediminibacterium paludis</name>
    <dbReference type="NCBI Taxonomy" id="908966"/>
    <lineage>
        <taxon>Bacteria</taxon>
        <taxon>Pseudomonadati</taxon>
        <taxon>Bacteroidota</taxon>
        <taxon>Chitinophagia</taxon>
        <taxon>Chitinophagales</taxon>
        <taxon>Chitinophagaceae</taxon>
        <taxon>Parasediminibacterium</taxon>
    </lineage>
</organism>
<keyword evidence="1 3" id="KW-0808">Transferase</keyword>
<dbReference type="PANTHER" id="PTHR46401:SF2">
    <property type="entry name" value="GLYCOSYLTRANSFERASE WBBK-RELATED"/>
    <property type="match status" value="1"/>
</dbReference>
<accession>A0ABV8Q0V6</accession>
<dbReference type="EMBL" id="JBHSDC010000029">
    <property type="protein sequence ID" value="MFC4233063.1"/>
    <property type="molecule type" value="Genomic_DNA"/>
</dbReference>
<reference evidence="4" key="1">
    <citation type="journal article" date="2019" name="Int. J. Syst. Evol. Microbiol.">
        <title>The Global Catalogue of Microorganisms (GCM) 10K type strain sequencing project: providing services to taxonomists for standard genome sequencing and annotation.</title>
        <authorList>
            <consortium name="The Broad Institute Genomics Platform"/>
            <consortium name="The Broad Institute Genome Sequencing Center for Infectious Disease"/>
            <person name="Wu L."/>
            <person name="Ma J."/>
        </authorList>
    </citation>
    <scope>NUCLEOTIDE SEQUENCE [LARGE SCALE GENOMIC DNA]</scope>
    <source>
        <strain evidence="4">CECT 8010</strain>
    </source>
</reference>